<protein>
    <submittedName>
        <fullName evidence="4">N-acetyltransferase YafP</fullName>
        <ecNumber evidence="4">2.3.1.-</ecNumber>
    </submittedName>
</protein>
<dbReference type="PROSITE" id="PS51186">
    <property type="entry name" value="GNAT"/>
    <property type="match status" value="1"/>
</dbReference>
<dbReference type="Gene3D" id="3.40.630.30">
    <property type="match status" value="1"/>
</dbReference>
<dbReference type="EMBL" id="CP030941">
    <property type="protein sequence ID" value="UUP17791.1"/>
    <property type="molecule type" value="Genomic_DNA"/>
</dbReference>
<evidence type="ECO:0000256" key="2">
    <source>
        <dbReference type="ARBA" id="ARBA00023315"/>
    </source>
</evidence>
<dbReference type="PANTHER" id="PTHR43420:SF47">
    <property type="entry name" value="N-ACETYLTRANSFERASE DOMAIN-CONTAINING PROTEIN"/>
    <property type="match status" value="1"/>
</dbReference>
<dbReference type="SUPFAM" id="SSF55729">
    <property type="entry name" value="Acyl-CoA N-acyltransferases (Nat)"/>
    <property type="match status" value="1"/>
</dbReference>
<keyword evidence="1 4" id="KW-0808">Transferase</keyword>
<organism evidence="4 5">
    <name type="scientific">Nitratireductor thuwali</name>
    <dbReference type="NCBI Taxonomy" id="2267699"/>
    <lineage>
        <taxon>Bacteria</taxon>
        <taxon>Pseudomonadati</taxon>
        <taxon>Pseudomonadota</taxon>
        <taxon>Alphaproteobacteria</taxon>
        <taxon>Hyphomicrobiales</taxon>
        <taxon>Phyllobacteriaceae</taxon>
        <taxon>Nitratireductor</taxon>
    </lineage>
</organism>
<keyword evidence="5" id="KW-1185">Reference proteome</keyword>
<dbReference type="EC" id="2.3.1.-" evidence="4"/>
<dbReference type="Pfam" id="PF13508">
    <property type="entry name" value="Acetyltransf_7"/>
    <property type="match status" value="1"/>
</dbReference>
<dbReference type="InterPro" id="IPR016181">
    <property type="entry name" value="Acyl_CoA_acyltransferase"/>
</dbReference>
<proteinExistence type="predicted"/>
<evidence type="ECO:0000313" key="4">
    <source>
        <dbReference type="EMBL" id="UUP17791.1"/>
    </source>
</evidence>
<keyword evidence="2 4" id="KW-0012">Acyltransferase</keyword>
<reference evidence="4 5" key="1">
    <citation type="submission" date="2018-07" db="EMBL/GenBank/DDBJ databases">
        <title>Genome sequence of Nitratireductor thuwali#1536.</title>
        <authorList>
            <person name="Michoud G."/>
            <person name="Merlino G."/>
            <person name="Sefrji F.O."/>
            <person name="Daffonchio D."/>
        </authorList>
    </citation>
    <scope>NUCLEOTIDE SEQUENCE [LARGE SCALE GENOMIC DNA]</scope>
    <source>
        <strain evidence="5">Nit1536</strain>
    </source>
</reference>
<dbReference type="PANTHER" id="PTHR43420">
    <property type="entry name" value="ACETYLTRANSFERASE"/>
    <property type="match status" value="1"/>
</dbReference>
<feature type="domain" description="N-acetyltransferase" evidence="3">
    <location>
        <begin position="3"/>
        <end position="147"/>
    </location>
</feature>
<dbReference type="InterPro" id="IPR050680">
    <property type="entry name" value="YpeA/RimI_acetyltransf"/>
</dbReference>
<dbReference type="GO" id="GO:0016746">
    <property type="term" value="F:acyltransferase activity"/>
    <property type="evidence" value="ECO:0007669"/>
    <property type="project" value="UniProtKB-KW"/>
</dbReference>
<evidence type="ECO:0000259" key="3">
    <source>
        <dbReference type="PROSITE" id="PS51186"/>
    </source>
</evidence>
<evidence type="ECO:0000313" key="5">
    <source>
        <dbReference type="Proteomes" id="UP001342418"/>
    </source>
</evidence>
<sequence length="148" mass="17083">MPLILRRLALEEMDSAAIIHRAAFDARLPWLAGLHTPEDDRAYFRRHVFAECQVWGAVDGETIGIIAFREGWIDQLYVLPEHQGRGAGDALLQRAKAAFPSLKLWTFKENVAAVRFYEKRGFVAVKETDGRDNEEREPDVLYRWERTV</sequence>
<evidence type="ECO:0000256" key="1">
    <source>
        <dbReference type="ARBA" id="ARBA00022679"/>
    </source>
</evidence>
<dbReference type="Proteomes" id="UP001342418">
    <property type="component" value="Chromosome"/>
</dbReference>
<dbReference type="CDD" id="cd04301">
    <property type="entry name" value="NAT_SF"/>
    <property type="match status" value="1"/>
</dbReference>
<gene>
    <name evidence="4" type="primary">yafP</name>
    <name evidence="4" type="ORF">NTH_02266</name>
</gene>
<accession>A0ABY5MKN7</accession>
<dbReference type="InterPro" id="IPR000182">
    <property type="entry name" value="GNAT_dom"/>
</dbReference>
<name>A0ABY5MKN7_9HYPH</name>